<evidence type="ECO:0000313" key="3">
    <source>
        <dbReference type="EMBL" id="PWG62135.1"/>
    </source>
</evidence>
<dbReference type="Gene3D" id="3.40.190.10">
    <property type="entry name" value="Periplasmic binding protein-like II"/>
    <property type="match status" value="1"/>
</dbReference>
<dbReference type="Pfam" id="PF12727">
    <property type="entry name" value="PBP_like"/>
    <property type="match status" value="1"/>
</dbReference>
<dbReference type="SUPFAM" id="SSF46955">
    <property type="entry name" value="Putative DNA-binding domain"/>
    <property type="match status" value="1"/>
</dbReference>
<keyword evidence="3" id="KW-0238">DNA-binding</keyword>
<dbReference type="NCBIfam" id="TIGR01764">
    <property type="entry name" value="excise"/>
    <property type="match status" value="1"/>
</dbReference>
<dbReference type="PANTHER" id="PTHR38431">
    <property type="entry name" value="BLL2305 PROTEIN"/>
    <property type="match status" value="1"/>
</dbReference>
<dbReference type="AlphaFoldDB" id="A0A2U2MYQ4"/>
<sequence>MELMTTREVADYLRLKERKVYDLVRQGAMPSVRFSGKLLFPRSAIDLWVLSHLEGDQARAAPPPPVYAGSSDPLLQWALREAGTELAQLCHGSGDGVARLLNGHAQLIGLHVVNPASGGFNEPAHCGLGGLRDLVMLRWATRRQGLVLPAGNPRRITGIGDLAAPELRVVHRQRGAGAEGLLHHLLTQAGIDPGSLDDRGPTALDEDDLAAEVGSGRADCGLAVEASARRHGLDFIPLAEERFDLALRRRSYFEPPMQRLMAFVRTDAFREKAAEMGGYDVNECGAVRYNA</sequence>
<evidence type="ECO:0000259" key="2">
    <source>
        <dbReference type="Pfam" id="PF12728"/>
    </source>
</evidence>
<dbReference type="EMBL" id="QFFI01000022">
    <property type="protein sequence ID" value="PWG62135.1"/>
    <property type="molecule type" value="Genomic_DNA"/>
</dbReference>
<dbReference type="Pfam" id="PF12728">
    <property type="entry name" value="HTH_17"/>
    <property type="match status" value="1"/>
</dbReference>
<dbReference type="Proteomes" id="UP000245474">
    <property type="component" value="Unassembled WGS sequence"/>
</dbReference>
<dbReference type="SUPFAM" id="SSF53850">
    <property type="entry name" value="Periplasmic binding protein-like II"/>
    <property type="match status" value="1"/>
</dbReference>
<gene>
    <name evidence="3" type="ORF">DEM34_13435</name>
</gene>
<reference evidence="3 4" key="1">
    <citation type="submission" date="2018-05" db="EMBL/GenBank/DDBJ databases">
        <title>Spiribacter halobius sp. nov., a moderately halophilic bacterium isolated from marine solar saltern.</title>
        <authorList>
            <person name="Zheng W.-S."/>
            <person name="Lu D.-C."/>
            <person name="Du Z.-J."/>
        </authorList>
    </citation>
    <scope>NUCLEOTIDE SEQUENCE [LARGE SCALE GENOMIC DNA]</scope>
    <source>
        <strain evidence="3 4">E85</strain>
    </source>
</reference>
<comment type="caution">
    <text evidence="3">The sequence shown here is derived from an EMBL/GenBank/DDBJ whole genome shotgun (WGS) entry which is preliminary data.</text>
</comment>
<dbReference type="PANTHER" id="PTHR38431:SF1">
    <property type="entry name" value="BLL2305 PROTEIN"/>
    <property type="match status" value="1"/>
</dbReference>
<keyword evidence="4" id="KW-1185">Reference proteome</keyword>
<evidence type="ECO:0000259" key="1">
    <source>
        <dbReference type="Pfam" id="PF12727"/>
    </source>
</evidence>
<feature type="domain" description="Helix-turn-helix" evidence="2">
    <location>
        <begin position="3"/>
        <end position="49"/>
    </location>
</feature>
<protein>
    <submittedName>
        <fullName evidence="3">DNA-binding protein</fullName>
    </submittedName>
</protein>
<accession>A0A2U2MYQ4</accession>
<dbReference type="InterPro" id="IPR041657">
    <property type="entry name" value="HTH_17"/>
</dbReference>
<organism evidence="3 4">
    <name type="scientific">Sediminicurvatus halobius</name>
    <dbReference type="NCBI Taxonomy" id="2182432"/>
    <lineage>
        <taxon>Bacteria</taxon>
        <taxon>Pseudomonadati</taxon>
        <taxon>Pseudomonadota</taxon>
        <taxon>Gammaproteobacteria</taxon>
        <taxon>Chromatiales</taxon>
        <taxon>Ectothiorhodospiraceae</taxon>
        <taxon>Sediminicurvatus</taxon>
    </lineage>
</organism>
<feature type="domain" description="PBP" evidence="1">
    <location>
        <begin position="81"/>
        <end position="264"/>
    </location>
</feature>
<dbReference type="InterPro" id="IPR009061">
    <property type="entry name" value="DNA-bd_dom_put_sf"/>
</dbReference>
<dbReference type="OrthoDB" id="9805928at2"/>
<dbReference type="RefSeq" id="WP_109679338.1">
    <property type="nucleotide sequence ID" value="NZ_QFFI01000022.1"/>
</dbReference>
<proteinExistence type="predicted"/>
<dbReference type="InterPro" id="IPR010093">
    <property type="entry name" value="SinI_DNA-bd"/>
</dbReference>
<name>A0A2U2MYQ4_9GAMM</name>
<dbReference type="GO" id="GO:0003677">
    <property type="term" value="F:DNA binding"/>
    <property type="evidence" value="ECO:0007669"/>
    <property type="project" value="UniProtKB-KW"/>
</dbReference>
<dbReference type="InterPro" id="IPR024370">
    <property type="entry name" value="PBP_domain"/>
</dbReference>
<evidence type="ECO:0000313" key="4">
    <source>
        <dbReference type="Proteomes" id="UP000245474"/>
    </source>
</evidence>